<sequence>MPSITSWTRLEPRARTGDLRPSLEAQVHDPAWMLARQWQLGEFLGDDAGSPVWVRVRGHADRVTRYRPGPAAGPGVPYDGAAPLEALAEAEPGGPRSTAADLRAGAESGQHLLRLLRAADLPADAVADAVTLLLDDYPLGLTGQEGAADEATARYLTVLRGRVPDGNAVAFTLHASPPTPAEPVWGLPPEAAPVLEAWLAWYDERHLTAPVTGPDTWDPQRLEYRFSVGLAEGTAETTLTAEAYQGGTLDWTDFTAAGATGLAPAPARTPLLSTTFPAPVRFPGMPARRFWEFEDARVALGQVEAAPSDLARMLVAEFATVYGNDWYMVPLDVPSGSLTTITSVVVGDTFSSELGGPTLLPLPGAGAGDAHWSLYSLGTATGGRRTGLFVPPVTAGSLESEPLEEVLLVRDEDANLAWAVERRVPTPHGTTLDRAGATPPAEAPAPPPAGTLAYRLRTEVPANWLPLVPVEPRPGSYRLRLSHLDGATPLGRLLRPGLPGAYELFAEEVPREGLTVTRTHQYARGSDGRGVLWTARRTRPGRGGAASGLRFDVVEE</sequence>
<dbReference type="EMBL" id="JBEZUR010000038">
    <property type="protein sequence ID" value="MEU3556695.1"/>
    <property type="molecule type" value="Genomic_DNA"/>
</dbReference>
<organism evidence="2 3">
    <name type="scientific">Streptomyces fragilis</name>
    <dbReference type="NCBI Taxonomy" id="67301"/>
    <lineage>
        <taxon>Bacteria</taxon>
        <taxon>Bacillati</taxon>
        <taxon>Actinomycetota</taxon>
        <taxon>Actinomycetes</taxon>
        <taxon>Kitasatosporales</taxon>
        <taxon>Streptomycetaceae</taxon>
        <taxon>Streptomyces</taxon>
    </lineage>
</organism>
<feature type="region of interest" description="Disordered" evidence="1">
    <location>
        <begin position="427"/>
        <end position="447"/>
    </location>
</feature>
<protein>
    <submittedName>
        <fullName evidence="2">Uncharacterized protein</fullName>
    </submittedName>
</protein>
<evidence type="ECO:0000256" key="1">
    <source>
        <dbReference type="SAM" id="MobiDB-lite"/>
    </source>
</evidence>
<evidence type="ECO:0000313" key="3">
    <source>
        <dbReference type="Proteomes" id="UP001550850"/>
    </source>
</evidence>
<reference evidence="2 3" key="1">
    <citation type="submission" date="2024-06" db="EMBL/GenBank/DDBJ databases">
        <title>The Natural Products Discovery Center: Release of the First 8490 Sequenced Strains for Exploring Actinobacteria Biosynthetic Diversity.</title>
        <authorList>
            <person name="Kalkreuter E."/>
            <person name="Kautsar S.A."/>
            <person name="Yang D."/>
            <person name="Bader C.D."/>
            <person name="Teijaro C.N."/>
            <person name="Fluegel L."/>
            <person name="Davis C.M."/>
            <person name="Simpson J.R."/>
            <person name="Lauterbach L."/>
            <person name="Steele A.D."/>
            <person name="Gui C."/>
            <person name="Meng S."/>
            <person name="Li G."/>
            <person name="Viehrig K."/>
            <person name="Ye F."/>
            <person name="Su P."/>
            <person name="Kiefer A.F."/>
            <person name="Nichols A."/>
            <person name="Cepeda A.J."/>
            <person name="Yan W."/>
            <person name="Fan B."/>
            <person name="Jiang Y."/>
            <person name="Adhikari A."/>
            <person name="Zheng C.-J."/>
            <person name="Schuster L."/>
            <person name="Cowan T.M."/>
            <person name="Smanski M.J."/>
            <person name="Chevrette M.G."/>
            <person name="De Carvalho L.P.S."/>
            <person name="Shen B."/>
        </authorList>
    </citation>
    <scope>NUCLEOTIDE SEQUENCE [LARGE SCALE GENOMIC DNA]</scope>
    <source>
        <strain evidence="2 3">NPDC038104</strain>
    </source>
</reference>
<evidence type="ECO:0000313" key="2">
    <source>
        <dbReference type="EMBL" id="MEU3556695.1"/>
    </source>
</evidence>
<dbReference type="Proteomes" id="UP001550850">
    <property type="component" value="Unassembled WGS sequence"/>
</dbReference>
<name>A0ABV2YLT7_9ACTN</name>
<gene>
    <name evidence="2" type="ORF">AB0E65_21135</name>
</gene>
<proteinExistence type="predicted"/>
<comment type="caution">
    <text evidence="2">The sequence shown here is derived from an EMBL/GenBank/DDBJ whole genome shotgun (WGS) entry which is preliminary data.</text>
</comment>
<accession>A0ABV2YLT7</accession>
<dbReference type="RefSeq" id="WP_108952865.1">
    <property type="nucleotide sequence ID" value="NZ_BEVZ01000002.1"/>
</dbReference>
<keyword evidence="3" id="KW-1185">Reference proteome</keyword>